<feature type="non-terminal residue" evidence="3">
    <location>
        <position position="264"/>
    </location>
</feature>
<organism evidence="3 4">
    <name type="scientific">candidate division MSBL1 archaeon SCGC-AAA261O19</name>
    <dbReference type="NCBI Taxonomy" id="1698277"/>
    <lineage>
        <taxon>Archaea</taxon>
        <taxon>Methanobacteriati</taxon>
        <taxon>Methanobacteriota</taxon>
        <taxon>candidate division MSBL1</taxon>
    </lineage>
</organism>
<dbReference type="PANTHER" id="PTHR43298">
    <property type="entry name" value="MULTIDRUG RESISTANCE PROTEIN NORM-RELATED"/>
    <property type="match status" value="1"/>
</dbReference>
<feature type="transmembrane region" description="Helical" evidence="2">
    <location>
        <begin position="202"/>
        <end position="224"/>
    </location>
</feature>
<keyword evidence="1" id="KW-0813">Transport</keyword>
<dbReference type="Pfam" id="PF01554">
    <property type="entry name" value="MatE"/>
    <property type="match status" value="1"/>
</dbReference>
<dbReference type="InterPro" id="IPR002528">
    <property type="entry name" value="MATE_fam"/>
</dbReference>
<dbReference type="AlphaFoldDB" id="A0A133VAK4"/>
<feature type="transmembrane region" description="Helical" evidence="2">
    <location>
        <begin position="138"/>
        <end position="158"/>
    </location>
</feature>
<sequence>MIKGKEKLDLTNGSIGKTLFHLSTPIIIINLLRMAYNIGDTFWLGQLSNEALAAIGFGFPLIFLFISLGMGVAVAGSVLVAQFEGGGNEKMVNFSASQTLTFSFIVSLIFGLIGFVAAEDLLILYGASEKVVSLGVSYLQIIFLGLSFMFGFAVFIALMRGYGDTRTPMFVMLFSIVLNVLLDPFLIFGWSFFPKLGIEGAAIATIFCRSLAFLIGLGMLLRGWKGLKISPSKMIPDLSFLQRLLKIGFPASIGATGRSVSVNV</sequence>
<keyword evidence="2" id="KW-0812">Transmembrane</keyword>
<evidence type="ECO:0000256" key="2">
    <source>
        <dbReference type="SAM" id="Phobius"/>
    </source>
</evidence>
<dbReference type="GO" id="GO:0042910">
    <property type="term" value="F:xenobiotic transmembrane transporter activity"/>
    <property type="evidence" value="ECO:0007669"/>
    <property type="project" value="InterPro"/>
</dbReference>
<dbReference type="Proteomes" id="UP000070076">
    <property type="component" value="Unassembled WGS sequence"/>
</dbReference>
<feature type="transmembrane region" description="Helical" evidence="2">
    <location>
        <begin position="20"/>
        <end position="39"/>
    </location>
</feature>
<protein>
    <submittedName>
        <fullName evidence="3">Multidrug transporter MatE</fullName>
    </submittedName>
</protein>
<accession>A0A133VAK4</accession>
<reference evidence="3 4" key="1">
    <citation type="journal article" date="2016" name="Sci. Rep.">
        <title>Metabolic traits of an uncultured archaeal lineage -MSBL1- from brine pools of the Red Sea.</title>
        <authorList>
            <person name="Mwirichia R."/>
            <person name="Alam I."/>
            <person name="Rashid M."/>
            <person name="Vinu M."/>
            <person name="Ba-Alawi W."/>
            <person name="Anthony Kamau A."/>
            <person name="Kamanda Ngugi D."/>
            <person name="Goker M."/>
            <person name="Klenk H.P."/>
            <person name="Bajic V."/>
            <person name="Stingl U."/>
        </authorList>
    </citation>
    <scope>NUCLEOTIDE SEQUENCE [LARGE SCALE GENOMIC DNA]</scope>
    <source>
        <strain evidence="3">SCGC-AAA261O19</strain>
    </source>
</reference>
<feature type="transmembrane region" description="Helical" evidence="2">
    <location>
        <begin position="170"/>
        <end position="190"/>
    </location>
</feature>
<dbReference type="EMBL" id="LHYB01000068">
    <property type="protein sequence ID" value="KXB03470.1"/>
    <property type="molecule type" value="Genomic_DNA"/>
</dbReference>
<evidence type="ECO:0000313" key="3">
    <source>
        <dbReference type="EMBL" id="KXB03470.1"/>
    </source>
</evidence>
<dbReference type="GO" id="GO:0005886">
    <property type="term" value="C:plasma membrane"/>
    <property type="evidence" value="ECO:0007669"/>
    <property type="project" value="TreeGrafter"/>
</dbReference>
<evidence type="ECO:0000256" key="1">
    <source>
        <dbReference type="ARBA" id="ARBA00022448"/>
    </source>
</evidence>
<dbReference type="PANTHER" id="PTHR43298:SF2">
    <property type="entry name" value="FMN_FAD EXPORTER YEEO-RELATED"/>
    <property type="match status" value="1"/>
</dbReference>
<proteinExistence type="predicted"/>
<dbReference type="NCBIfam" id="TIGR00797">
    <property type="entry name" value="matE"/>
    <property type="match status" value="1"/>
</dbReference>
<dbReference type="GO" id="GO:0015297">
    <property type="term" value="F:antiporter activity"/>
    <property type="evidence" value="ECO:0007669"/>
    <property type="project" value="InterPro"/>
</dbReference>
<comment type="caution">
    <text evidence="3">The sequence shown here is derived from an EMBL/GenBank/DDBJ whole genome shotgun (WGS) entry which is preliminary data.</text>
</comment>
<feature type="transmembrane region" description="Helical" evidence="2">
    <location>
        <begin position="51"/>
        <end position="80"/>
    </location>
</feature>
<evidence type="ECO:0000313" key="4">
    <source>
        <dbReference type="Proteomes" id="UP000070076"/>
    </source>
</evidence>
<keyword evidence="2" id="KW-0472">Membrane</keyword>
<keyword evidence="2" id="KW-1133">Transmembrane helix</keyword>
<dbReference type="InterPro" id="IPR050222">
    <property type="entry name" value="MATE_MdtK"/>
</dbReference>
<keyword evidence="4" id="KW-1185">Reference proteome</keyword>
<gene>
    <name evidence="3" type="ORF">AKJ48_03855</name>
</gene>
<feature type="transmembrane region" description="Helical" evidence="2">
    <location>
        <begin position="100"/>
        <end position="118"/>
    </location>
</feature>
<name>A0A133VAK4_9EURY</name>